<comment type="caution">
    <text evidence="2">The sequence shown here is derived from an EMBL/GenBank/DDBJ whole genome shotgun (WGS) entry which is preliminary data.</text>
</comment>
<name>A0A8J4H7B1_9BACL</name>
<keyword evidence="1" id="KW-1133">Transmembrane helix</keyword>
<keyword evidence="1" id="KW-0472">Membrane</keyword>
<feature type="transmembrane region" description="Helical" evidence="1">
    <location>
        <begin position="42"/>
        <end position="63"/>
    </location>
</feature>
<evidence type="ECO:0000313" key="2">
    <source>
        <dbReference type="EMBL" id="GIQ71140.1"/>
    </source>
</evidence>
<gene>
    <name evidence="2" type="ORF">XYCOK13_39640</name>
</gene>
<keyword evidence="3" id="KW-1185">Reference proteome</keyword>
<sequence length="69" mass="7966">MLGECIMIFLFFIVLPITCLVFFFNLVSLLKKIRSETGYTTANTVFVALSFYCILFIFTFMIIGNIHPK</sequence>
<protein>
    <submittedName>
        <fullName evidence="2">Uncharacterized protein</fullName>
    </submittedName>
</protein>
<keyword evidence="1" id="KW-0812">Transmembrane</keyword>
<proteinExistence type="predicted"/>
<feature type="transmembrane region" description="Helical" evidence="1">
    <location>
        <begin position="6"/>
        <end position="30"/>
    </location>
</feature>
<reference evidence="2" key="1">
    <citation type="submission" date="2021-04" db="EMBL/GenBank/DDBJ databases">
        <title>Draft genome sequence of Xylanibacillus composti strain K13.</title>
        <authorList>
            <person name="Uke A."/>
            <person name="Chhe C."/>
            <person name="Baramee S."/>
            <person name="Kosugi A."/>
        </authorList>
    </citation>
    <scope>NUCLEOTIDE SEQUENCE</scope>
    <source>
        <strain evidence="2">K13</strain>
    </source>
</reference>
<dbReference type="AlphaFoldDB" id="A0A8J4H7B1"/>
<organism evidence="2 3">
    <name type="scientific">Xylanibacillus composti</name>
    <dbReference type="NCBI Taxonomy" id="1572762"/>
    <lineage>
        <taxon>Bacteria</taxon>
        <taxon>Bacillati</taxon>
        <taxon>Bacillota</taxon>
        <taxon>Bacilli</taxon>
        <taxon>Bacillales</taxon>
        <taxon>Paenibacillaceae</taxon>
        <taxon>Xylanibacillus</taxon>
    </lineage>
</organism>
<evidence type="ECO:0000256" key="1">
    <source>
        <dbReference type="SAM" id="Phobius"/>
    </source>
</evidence>
<accession>A0A8J4H7B1</accession>
<evidence type="ECO:0000313" key="3">
    <source>
        <dbReference type="Proteomes" id="UP000677918"/>
    </source>
</evidence>
<dbReference type="EMBL" id="BOVK01000072">
    <property type="protein sequence ID" value="GIQ71140.1"/>
    <property type="molecule type" value="Genomic_DNA"/>
</dbReference>
<dbReference type="Proteomes" id="UP000677918">
    <property type="component" value="Unassembled WGS sequence"/>
</dbReference>